<dbReference type="EMBL" id="JAXAVU010000001">
    <property type="protein sequence ID" value="MDX8140490.1"/>
    <property type="molecule type" value="Genomic_DNA"/>
</dbReference>
<comment type="caution">
    <text evidence="7">The sequence shown here is derived from an EMBL/GenBank/DDBJ whole genome shotgun (WGS) entry which is preliminary data.</text>
</comment>
<feature type="transmembrane region" description="Helical" evidence="5">
    <location>
        <begin position="231"/>
        <end position="251"/>
    </location>
</feature>
<feature type="transmembrane region" description="Helical" evidence="5">
    <location>
        <begin position="84"/>
        <end position="107"/>
    </location>
</feature>
<keyword evidence="3 5" id="KW-1133">Transmembrane helix</keyword>
<comment type="subcellular location">
    <subcellularLocation>
        <location evidence="1">Cell membrane</location>
        <topology evidence="1">Multi-pass membrane protein</topology>
    </subcellularLocation>
</comment>
<dbReference type="PROSITE" id="PS50850">
    <property type="entry name" value="MFS"/>
    <property type="match status" value="1"/>
</dbReference>
<gene>
    <name evidence="7" type="ORF">SK854_00080</name>
</gene>
<accession>A0ABU4UMH0</accession>
<dbReference type="Pfam" id="PF07690">
    <property type="entry name" value="MFS_1"/>
    <property type="match status" value="1"/>
</dbReference>
<dbReference type="RefSeq" id="WP_319973692.1">
    <property type="nucleotide sequence ID" value="NZ_JAXAVU010000001.1"/>
</dbReference>
<dbReference type="InterPro" id="IPR036259">
    <property type="entry name" value="MFS_trans_sf"/>
</dbReference>
<dbReference type="Gene3D" id="1.20.1250.20">
    <property type="entry name" value="MFS general substrate transporter like domains"/>
    <property type="match status" value="2"/>
</dbReference>
<evidence type="ECO:0000256" key="3">
    <source>
        <dbReference type="ARBA" id="ARBA00022989"/>
    </source>
</evidence>
<dbReference type="InterPro" id="IPR011701">
    <property type="entry name" value="MFS"/>
</dbReference>
<proteinExistence type="predicted"/>
<feature type="transmembrane region" description="Helical" evidence="5">
    <location>
        <begin position="113"/>
        <end position="135"/>
    </location>
</feature>
<reference evidence="7 8" key="2">
    <citation type="submission" date="2023-11" db="EMBL/GenBank/DDBJ databases">
        <authorList>
            <person name="Lara A.C."/>
            <person name="Chronakova A."/>
        </authorList>
    </citation>
    <scope>NUCLEOTIDE SEQUENCE [LARGE SCALE GENOMIC DNA]</scope>
    <source>
        <strain evidence="7 8">BCCO 10_0061</strain>
    </source>
</reference>
<keyword evidence="2 5" id="KW-0812">Transmembrane</keyword>
<dbReference type="InterPro" id="IPR050327">
    <property type="entry name" value="Proton-linked_MCT"/>
</dbReference>
<feature type="transmembrane region" description="Helical" evidence="5">
    <location>
        <begin position="384"/>
        <end position="405"/>
    </location>
</feature>
<evidence type="ECO:0000313" key="8">
    <source>
        <dbReference type="Proteomes" id="UP001285352"/>
    </source>
</evidence>
<evidence type="ECO:0000256" key="2">
    <source>
        <dbReference type="ARBA" id="ARBA00022692"/>
    </source>
</evidence>
<feature type="transmembrane region" description="Helical" evidence="5">
    <location>
        <begin position="173"/>
        <end position="193"/>
    </location>
</feature>
<sequence length="425" mass="43845">MISFRSLTPSGFYGWHVVGWSTLLVALTAPGQTAAVSMFVDPMISDLGLSRSAVSTAYLVGTLTGAVAMPWAGRALDRFGVRRVLAVIGLVFGAALCAMAAVSSIVGLTIGFVAIRMAGQGALGLAATTVVALWFERRRGTALGLVSAIGAAAISSAPLLLETLIADWGWRRVWFAEGVVVLVVVLPVAWFALRDRPADLGQRPDGTVRDIGSPPHIAWGVTRAVALRTPFFWVVTGGISACGLFGTAVNFHQVSLLTERGLTATAAAANFLPQTAASLVATLVMGLLVDRVDSRVLMTASMAALLGALLLGTAIAPGLSAVLFGLLLGAGSGGMRTLEAATFPRYFGTLHLGGIRGTVTAINVGATAFGPLMFALLHDLTGSYTPALLASLPLPLVLGVAALFVRPPAVRPIEPAPMEAAAKQL</sequence>
<evidence type="ECO:0000256" key="1">
    <source>
        <dbReference type="ARBA" id="ARBA00004651"/>
    </source>
</evidence>
<feature type="domain" description="Major facilitator superfamily (MFS) profile" evidence="6">
    <location>
        <begin position="7"/>
        <end position="410"/>
    </location>
</feature>
<organism evidence="7 8">
    <name type="scientific">Lentzea sokolovensis</name>
    <dbReference type="NCBI Taxonomy" id="3095429"/>
    <lineage>
        <taxon>Bacteria</taxon>
        <taxon>Bacillati</taxon>
        <taxon>Actinomycetota</taxon>
        <taxon>Actinomycetes</taxon>
        <taxon>Pseudonocardiales</taxon>
        <taxon>Pseudonocardiaceae</taxon>
        <taxon>Lentzea</taxon>
    </lineage>
</organism>
<protein>
    <submittedName>
        <fullName evidence="7">MFS transporter</fullName>
    </submittedName>
</protein>
<evidence type="ECO:0000313" key="7">
    <source>
        <dbReference type="EMBL" id="MDX8140490.1"/>
    </source>
</evidence>
<dbReference type="PANTHER" id="PTHR11360">
    <property type="entry name" value="MONOCARBOXYLATE TRANSPORTER"/>
    <property type="match status" value="1"/>
</dbReference>
<feature type="transmembrane region" description="Helical" evidence="5">
    <location>
        <begin position="142"/>
        <end position="161"/>
    </location>
</feature>
<name>A0ABU4UMH0_9PSEU</name>
<feature type="transmembrane region" description="Helical" evidence="5">
    <location>
        <begin position="52"/>
        <end position="72"/>
    </location>
</feature>
<feature type="transmembrane region" description="Helical" evidence="5">
    <location>
        <begin position="359"/>
        <end position="378"/>
    </location>
</feature>
<feature type="transmembrane region" description="Helical" evidence="5">
    <location>
        <begin position="12"/>
        <end position="32"/>
    </location>
</feature>
<feature type="transmembrane region" description="Helical" evidence="5">
    <location>
        <begin position="271"/>
        <end position="289"/>
    </location>
</feature>
<evidence type="ECO:0000259" key="6">
    <source>
        <dbReference type="PROSITE" id="PS50850"/>
    </source>
</evidence>
<dbReference type="PANTHER" id="PTHR11360:SF308">
    <property type="entry name" value="BLL3089 PROTEIN"/>
    <property type="match status" value="1"/>
</dbReference>
<keyword evidence="8" id="KW-1185">Reference proteome</keyword>
<feature type="transmembrane region" description="Helical" evidence="5">
    <location>
        <begin position="296"/>
        <end position="315"/>
    </location>
</feature>
<dbReference type="InterPro" id="IPR020846">
    <property type="entry name" value="MFS_dom"/>
</dbReference>
<dbReference type="Proteomes" id="UP001285352">
    <property type="component" value="Unassembled WGS sequence"/>
</dbReference>
<evidence type="ECO:0000256" key="4">
    <source>
        <dbReference type="ARBA" id="ARBA00023136"/>
    </source>
</evidence>
<evidence type="ECO:0000256" key="5">
    <source>
        <dbReference type="SAM" id="Phobius"/>
    </source>
</evidence>
<reference evidence="7 8" key="1">
    <citation type="submission" date="2023-11" db="EMBL/GenBank/DDBJ databases">
        <title>Lentzea sokolovensis, sp. nov., Lentzea kristufkii, sp. nov., and Lentzea miocenensis, sp. nov., rare actinobacteria from Sokolov Coal Basin, Miocene lacustrine sediment, Czech Republic.</title>
        <authorList>
            <person name="Lara A."/>
            <person name="Kotroba L."/>
            <person name="Nouioui I."/>
            <person name="Neumann-Schaal M."/>
            <person name="Mast Y."/>
            <person name="Chronakova A."/>
        </authorList>
    </citation>
    <scope>NUCLEOTIDE SEQUENCE [LARGE SCALE GENOMIC DNA]</scope>
    <source>
        <strain evidence="7 8">BCCO 10_0061</strain>
    </source>
</reference>
<keyword evidence="4 5" id="KW-0472">Membrane</keyword>
<dbReference type="SUPFAM" id="SSF103473">
    <property type="entry name" value="MFS general substrate transporter"/>
    <property type="match status" value="1"/>
</dbReference>